<gene>
    <name evidence="4" type="ORF">GCM10009863_15610</name>
</gene>
<protein>
    <submittedName>
        <fullName evidence="4">Lipoprotein</fullName>
    </submittedName>
</protein>
<feature type="chain" id="PRO_5046613604" evidence="2">
    <location>
        <begin position="24"/>
        <end position="352"/>
    </location>
</feature>
<evidence type="ECO:0000256" key="2">
    <source>
        <dbReference type="SAM" id="SignalP"/>
    </source>
</evidence>
<keyword evidence="5" id="KW-1185">Reference proteome</keyword>
<evidence type="ECO:0000256" key="1">
    <source>
        <dbReference type="SAM" id="MobiDB-lite"/>
    </source>
</evidence>
<comment type="caution">
    <text evidence="4">The sequence shown here is derived from an EMBL/GenBank/DDBJ whole genome shotgun (WGS) entry which is preliminary data.</text>
</comment>
<proteinExistence type="predicted"/>
<feature type="region of interest" description="Disordered" evidence="1">
    <location>
        <begin position="28"/>
        <end position="56"/>
    </location>
</feature>
<dbReference type="Proteomes" id="UP001501447">
    <property type="component" value="Unassembled WGS sequence"/>
</dbReference>
<dbReference type="InterPro" id="IPR058407">
    <property type="entry name" value="DUF8094"/>
</dbReference>
<dbReference type="Pfam" id="PF26366">
    <property type="entry name" value="DUF8094"/>
    <property type="match status" value="1"/>
</dbReference>
<feature type="domain" description="DUF8094" evidence="3">
    <location>
        <begin position="56"/>
        <end position="345"/>
    </location>
</feature>
<evidence type="ECO:0000313" key="4">
    <source>
        <dbReference type="EMBL" id="GAA2603004.1"/>
    </source>
</evidence>
<name>A0ABP6C571_9ACTN</name>
<reference evidence="5" key="1">
    <citation type="journal article" date="2019" name="Int. J. Syst. Evol. Microbiol.">
        <title>The Global Catalogue of Microorganisms (GCM) 10K type strain sequencing project: providing services to taxonomists for standard genome sequencing and annotation.</title>
        <authorList>
            <consortium name="The Broad Institute Genomics Platform"/>
            <consortium name="The Broad Institute Genome Sequencing Center for Infectious Disease"/>
            <person name="Wu L."/>
            <person name="Ma J."/>
        </authorList>
    </citation>
    <scope>NUCLEOTIDE SEQUENCE [LARGE SCALE GENOMIC DNA]</scope>
    <source>
        <strain evidence="5">JCM 16373</strain>
    </source>
</reference>
<evidence type="ECO:0000259" key="3">
    <source>
        <dbReference type="Pfam" id="PF26366"/>
    </source>
</evidence>
<organism evidence="4 5">
    <name type="scientific">Streptomyces axinellae</name>
    <dbReference type="NCBI Taxonomy" id="552788"/>
    <lineage>
        <taxon>Bacteria</taxon>
        <taxon>Bacillati</taxon>
        <taxon>Actinomycetota</taxon>
        <taxon>Actinomycetes</taxon>
        <taxon>Kitasatosporales</taxon>
        <taxon>Streptomycetaceae</taxon>
        <taxon>Streptomyces</taxon>
    </lineage>
</organism>
<feature type="signal peptide" evidence="2">
    <location>
        <begin position="1"/>
        <end position="23"/>
    </location>
</feature>
<keyword evidence="4" id="KW-0449">Lipoprotein</keyword>
<dbReference type="EMBL" id="BAAARJ010000004">
    <property type="protein sequence ID" value="GAA2603004.1"/>
    <property type="molecule type" value="Genomic_DNA"/>
</dbReference>
<dbReference type="PROSITE" id="PS51257">
    <property type="entry name" value="PROKAR_LIPOPROTEIN"/>
    <property type="match status" value="1"/>
</dbReference>
<sequence>MPRRCLPAPAMALAVALVLGTAACDRGTEGRAEGSVSGQGARERGTPHAGGRPQARGAVTVARAERLLDRYERLVNKANKARNIALLAQAEAGNALERSRAGYEQYQALSRRERAAATRPFSYRNRIFHIPAGADWFLVTATRTPREPPGAPEASTASRRPAGVLLFANRNGHWRLRAALELQAGRLPRLAEDAEGLARTVSTAATSGELSAEDIPAAYEDLWQTGGKDEAATLAPNPVTREARSTYRDRDDALGAQGAHKRFIPRAPRYGDSYALRTADGGVLALVPLAHEQRLRVTRPGLQLTPSAEEAVYDAAPRTVIVTTFHGQALVRLPPRGAPVMLAAKYALVGSR</sequence>
<keyword evidence="2" id="KW-0732">Signal</keyword>
<evidence type="ECO:0000313" key="5">
    <source>
        <dbReference type="Proteomes" id="UP001501447"/>
    </source>
</evidence>
<dbReference type="RefSeq" id="WP_344563527.1">
    <property type="nucleotide sequence ID" value="NZ_BAAARJ010000004.1"/>
</dbReference>
<accession>A0ABP6C571</accession>